<name>A0A2G5VB05_9PELO</name>
<dbReference type="InterPro" id="IPR008974">
    <property type="entry name" value="TRAF-like"/>
</dbReference>
<dbReference type="OrthoDB" id="45365at2759"/>
<organism evidence="2 3">
    <name type="scientific">Caenorhabditis nigoni</name>
    <dbReference type="NCBI Taxonomy" id="1611254"/>
    <lineage>
        <taxon>Eukaryota</taxon>
        <taxon>Metazoa</taxon>
        <taxon>Ecdysozoa</taxon>
        <taxon>Nematoda</taxon>
        <taxon>Chromadorea</taxon>
        <taxon>Rhabditida</taxon>
        <taxon>Rhabditina</taxon>
        <taxon>Rhabditomorpha</taxon>
        <taxon>Rhabditoidea</taxon>
        <taxon>Rhabditidae</taxon>
        <taxon>Peloderinae</taxon>
        <taxon>Caenorhabditis</taxon>
    </lineage>
</organism>
<evidence type="ECO:0000259" key="1">
    <source>
        <dbReference type="PROSITE" id="PS50097"/>
    </source>
</evidence>
<dbReference type="Pfam" id="PF00917">
    <property type="entry name" value="MATH"/>
    <property type="match status" value="1"/>
</dbReference>
<dbReference type="Pfam" id="PF00651">
    <property type="entry name" value="BTB"/>
    <property type="match status" value="1"/>
</dbReference>
<dbReference type="AlphaFoldDB" id="A0A2G5VB05"/>
<dbReference type="PANTHER" id="PTHR22743:SF165">
    <property type="entry name" value="BTB AND MATH DOMAIN CONTAINING-RELATED"/>
    <property type="match status" value="1"/>
</dbReference>
<reference evidence="3" key="1">
    <citation type="submission" date="2017-10" db="EMBL/GenBank/DDBJ databases">
        <title>Rapid genome shrinkage in a self-fertile nematode reveals novel sperm competition proteins.</title>
        <authorList>
            <person name="Yin D."/>
            <person name="Schwarz E.M."/>
            <person name="Thomas C.G."/>
            <person name="Felde R.L."/>
            <person name="Korf I.F."/>
            <person name="Cutter A.D."/>
            <person name="Schartner C.M."/>
            <person name="Ralston E.J."/>
            <person name="Meyer B.J."/>
            <person name="Haag E.S."/>
        </authorList>
    </citation>
    <scope>NUCLEOTIDE SEQUENCE [LARGE SCALE GENOMIC DNA]</scope>
    <source>
        <strain evidence="3">JU1422</strain>
    </source>
</reference>
<evidence type="ECO:0000313" key="3">
    <source>
        <dbReference type="Proteomes" id="UP000230233"/>
    </source>
</evidence>
<dbReference type="InterPro" id="IPR000210">
    <property type="entry name" value="BTB/POZ_dom"/>
</dbReference>
<gene>
    <name evidence="2" type="primary">Cnig_chr_II.g7674</name>
    <name evidence="2" type="ORF">B9Z55_007674</name>
</gene>
<protein>
    <recommendedName>
        <fullName evidence="1">BTB domain-containing protein</fullName>
    </recommendedName>
</protein>
<proteinExistence type="predicted"/>
<keyword evidence="3" id="KW-1185">Reference proteome</keyword>
<dbReference type="InterPro" id="IPR011333">
    <property type="entry name" value="SKP1/BTB/POZ_sf"/>
</dbReference>
<dbReference type="Proteomes" id="UP000230233">
    <property type="component" value="Chromosome II"/>
</dbReference>
<evidence type="ECO:0000313" key="2">
    <source>
        <dbReference type="EMBL" id="PIC48841.1"/>
    </source>
</evidence>
<dbReference type="PANTHER" id="PTHR22743">
    <property type="entry name" value="MEPRIN/TRAF-LIKE MATH FAMILY-C.ELEGANS"/>
    <property type="match status" value="1"/>
</dbReference>
<feature type="domain" description="BTB" evidence="1">
    <location>
        <begin position="221"/>
        <end position="280"/>
    </location>
</feature>
<dbReference type="Gene3D" id="3.30.710.10">
    <property type="entry name" value="Potassium Channel Kv1.1, Chain A"/>
    <property type="match status" value="1"/>
</dbReference>
<dbReference type="EMBL" id="PDUG01000002">
    <property type="protein sequence ID" value="PIC48841.1"/>
    <property type="molecule type" value="Genomic_DNA"/>
</dbReference>
<dbReference type="SMART" id="SM00225">
    <property type="entry name" value="BTB"/>
    <property type="match status" value="1"/>
</dbReference>
<sequence length="366" mass="42532">MSANEEGGIPTESESTVDLLVEIQKMRSELKEDIEKNQKDTADKLQSIEASISKLLESNVKKIDKSKVPATITTTSKTIRRFQLKNVFEDIANFEEDDDNYSEWEEHHNVKWRMRVARRYNHLVFSVHCEPHAPADNWSIRTKLEWKVVGRKQKNVIKSGRYCYEKSYGTGFYDFVDWEALKKWYLVDGNLTVEAKVTILETTGLGIKKIREFDESQKEASDVILVVMDTKFYVLKMYLAAQSTVFKALLFGNFKESDQLEVKLNGIHPDDFHRFLEVLYGEPAIDEFNVEDIARLADMYDAPTAIRQCEEFYLEKSKKPVHMKLEIATRYNLEKLKEKCMSDIQKITSKDSKVSKKNPLRKLIGL</sequence>
<comment type="caution">
    <text evidence="2">The sequence shown here is derived from an EMBL/GenBank/DDBJ whole genome shotgun (WGS) entry which is preliminary data.</text>
</comment>
<dbReference type="Gene3D" id="2.60.210.10">
    <property type="entry name" value="Apoptosis, Tumor Necrosis Factor Receptor Associated Protein 2, Chain A"/>
    <property type="match status" value="1"/>
</dbReference>
<dbReference type="SUPFAM" id="SSF54695">
    <property type="entry name" value="POZ domain"/>
    <property type="match status" value="1"/>
</dbReference>
<accession>A0A2G5VB05</accession>
<dbReference type="CDD" id="cd18186">
    <property type="entry name" value="BTB_POZ_ZBTB_KLHL-like"/>
    <property type="match status" value="1"/>
</dbReference>
<dbReference type="SMART" id="SM00061">
    <property type="entry name" value="MATH"/>
    <property type="match status" value="1"/>
</dbReference>
<dbReference type="SUPFAM" id="SSF49599">
    <property type="entry name" value="TRAF domain-like"/>
    <property type="match status" value="1"/>
</dbReference>
<dbReference type="PROSITE" id="PS50097">
    <property type="entry name" value="BTB"/>
    <property type="match status" value="1"/>
</dbReference>
<dbReference type="CDD" id="cd00121">
    <property type="entry name" value="MATH"/>
    <property type="match status" value="1"/>
</dbReference>
<dbReference type="InterPro" id="IPR052664">
    <property type="entry name" value="BTB-MATH_domain_protein"/>
</dbReference>
<dbReference type="InterPro" id="IPR002083">
    <property type="entry name" value="MATH/TRAF_dom"/>
</dbReference>